<dbReference type="InterPro" id="IPR011991">
    <property type="entry name" value="ArsR-like_HTH"/>
</dbReference>
<dbReference type="EMBL" id="QJVD01000006">
    <property type="protein sequence ID" value="PYI68238.1"/>
    <property type="molecule type" value="Genomic_DNA"/>
</dbReference>
<organism evidence="6 7">
    <name type="scientific">Arthrobacter livingstonensis</name>
    <dbReference type="NCBI Taxonomy" id="670078"/>
    <lineage>
        <taxon>Bacteria</taxon>
        <taxon>Bacillati</taxon>
        <taxon>Actinomycetota</taxon>
        <taxon>Actinomycetes</taxon>
        <taxon>Micrococcales</taxon>
        <taxon>Micrococcaceae</taxon>
        <taxon>Arthrobacter</taxon>
    </lineage>
</organism>
<dbReference type="Gene3D" id="1.10.10.10">
    <property type="entry name" value="Winged helix-like DNA-binding domain superfamily/Winged helix DNA-binding domain"/>
    <property type="match status" value="1"/>
</dbReference>
<name>A0A2V5LA69_9MICC</name>
<feature type="region of interest" description="Disordered" evidence="4">
    <location>
        <begin position="1"/>
        <end position="28"/>
    </location>
</feature>
<dbReference type="PANTHER" id="PTHR33204:SF37">
    <property type="entry name" value="HTH-TYPE TRANSCRIPTIONAL REGULATOR YODB"/>
    <property type="match status" value="1"/>
</dbReference>
<evidence type="ECO:0000256" key="2">
    <source>
        <dbReference type="ARBA" id="ARBA00023125"/>
    </source>
</evidence>
<proteinExistence type="predicted"/>
<reference evidence="6 7" key="1">
    <citation type="submission" date="2018-05" db="EMBL/GenBank/DDBJ databases">
        <title>Genetic diversity of glacier-inhabiting Cryobacterium bacteria in China and description of Cryobacterium mengkeensis sp. nov. and Arthrobacter glacialis sp. nov.</title>
        <authorList>
            <person name="Liu Q."/>
            <person name="Xin Y.-H."/>
        </authorList>
    </citation>
    <scope>NUCLEOTIDE SEQUENCE [LARGE SCALE GENOMIC DNA]</scope>
    <source>
        <strain evidence="6 7">LI2</strain>
    </source>
</reference>
<evidence type="ECO:0000256" key="3">
    <source>
        <dbReference type="ARBA" id="ARBA00023163"/>
    </source>
</evidence>
<comment type="caution">
    <text evidence="6">The sequence shown here is derived from an EMBL/GenBank/DDBJ whole genome shotgun (WGS) entry which is preliminary data.</text>
</comment>
<dbReference type="CDD" id="cd00090">
    <property type="entry name" value="HTH_ARSR"/>
    <property type="match status" value="1"/>
</dbReference>
<dbReference type="InterPro" id="IPR036390">
    <property type="entry name" value="WH_DNA-bd_sf"/>
</dbReference>
<sequence>MEPTVFSEEGTFAPPGDHGVTVSAPRRGDLFDPSCPTRDLLDRLGSKWVVMIVTTLASDGCEEIGFAELQRRAVGISNRMLSQELKRLGGDGLVSRRVEDSVPPRVFYRLTDLGLSLQGPLAILRDWAEQHMNQIDQPSSPRTAGP</sequence>
<gene>
    <name evidence="6" type="ORF">CVV68_07950</name>
</gene>
<keyword evidence="3" id="KW-0804">Transcription</keyword>
<keyword evidence="2" id="KW-0238">DNA-binding</keyword>
<protein>
    <submittedName>
        <fullName evidence="6">Transcriptional regulator</fullName>
    </submittedName>
</protein>
<evidence type="ECO:0000256" key="4">
    <source>
        <dbReference type="SAM" id="MobiDB-lite"/>
    </source>
</evidence>
<evidence type="ECO:0000259" key="5">
    <source>
        <dbReference type="PROSITE" id="PS51118"/>
    </source>
</evidence>
<evidence type="ECO:0000313" key="7">
    <source>
        <dbReference type="Proteomes" id="UP000247832"/>
    </source>
</evidence>
<evidence type="ECO:0000256" key="1">
    <source>
        <dbReference type="ARBA" id="ARBA00023015"/>
    </source>
</evidence>
<keyword evidence="1" id="KW-0805">Transcription regulation</keyword>
<dbReference type="InterPro" id="IPR002577">
    <property type="entry name" value="HTH_HxlR"/>
</dbReference>
<evidence type="ECO:0000313" key="6">
    <source>
        <dbReference type="EMBL" id="PYI68238.1"/>
    </source>
</evidence>
<dbReference type="InterPro" id="IPR036388">
    <property type="entry name" value="WH-like_DNA-bd_sf"/>
</dbReference>
<accession>A0A2V5LA69</accession>
<dbReference type="GO" id="GO:0003677">
    <property type="term" value="F:DNA binding"/>
    <property type="evidence" value="ECO:0007669"/>
    <property type="project" value="UniProtKB-KW"/>
</dbReference>
<dbReference type="Pfam" id="PF01638">
    <property type="entry name" value="HxlR"/>
    <property type="match status" value="1"/>
</dbReference>
<dbReference type="Proteomes" id="UP000247832">
    <property type="component" value="Unassembled WGS sequence"/>
</dbReference>
<dbReference type="PROSITE" id="PS51118">
    <property type="entry name" value="HTH_HXLR"/>
    <property type="match status" value="1"/>
</dbReference>
<dbReference type="RefSeq" id="WP_110500453.1">
    <property type="nucleotide sequence ID" value="NZ_QJVD01000006.1"/>
</dbReference>
<dbReference type="OrthoDB" id="370168at2"/>
<dbReference type="AlphaFoldDB" id="A0A2V5LA69"/>
<feature type="domain" description="HTH hxlR-type" evidence="5">
    <location>
        <begin position="35"/>
        <end position="136"/>
    </location>
</feature>
<dbReference type="SUPFAM" id="SSF46785">
    <property type="entry name" value="Winged helix' DNA-binding domain"/>
    <property type="match status" value="1"/>
</dbReference>
<dbReference type="PANTHER" id="PTHR33204">
    <property type="entry name" value="TRANSCRIPTIONAL REGULATOR, MARR FAMILY"/>
    <property type="match status" value="1"/>
</dbReference>
<keyword evidence="7" id="KW-1185">Reference proteome</keyword>